<dbReference type="SUPFAM" id="SSF55486">
    <property type="entry name" value="Metalloproteases ('zincins'), catalytic domain"/>
    <property type="match status" value="1"/>
</dbReference>
<feature type="domain" description="Peptidase M13 C-terminal" evidence="8">
    <location>
        <begin position="488"/>
        <end position="690"/>
    </location>
</feature>
<dbReference type="PRINTS" id="PR00786">
    <property type="entry name" value="NEPRILYSIN"/>
</dbReference>
<evidence type="ECO:0000313" key="11">
    <source>
        <dbReference type="Proteomes" id="UP000078561"/>
    </source>
</evidence>
<dbReference type="InterPro" id="IPR018497">
    <property type="entry name" value="Peptidase_M13_C"/>
</dbReference>
<organism evidence="10">
    <name type="scientific">Absidia glauca</name>
    <name type="common">Pin mould</name>
    <dbReference type="NCBI Taxonomy" id="4829"/>
    <lineage>
        <taxon>Eukaryota</taxon>
        <taxon>Fungi</taxon>
        <taxon>Fungi incertae sedis</taxon>
        <taxon>Mucoromycota</taxon>
        <taxon>Mucoromycotina</taxon>
        <taxon>Mucoromycetes</taxon>
        <taxon>Mucorales</taxon>
        <taxon>Cunninghamellaceae</taxon>
        <taxon>Absidia</taxon>
    </lineage>
</organism>
<dbReference type="EMBL" id="LT552482">
    <property type="protein sequence ID" value="SAL99125.1"/>
    <property type="molecule type" value="Genomic_DNA"/>
</dbReference>
<name>A0A163JAH0_ABSGL</name>
<comment type="similarity">
    <text evidence="2">Belongs to the peptidase M13 family.</text>
</comment>
<dbReference type="PANTHER" id="PTHR11733:SF167">
    <property type="entry name" value="FI17812P1-RELATED"/>
    <property type="match status" value="1"/>
</dbReference>
<dbReference type="STRING" id="4829.A0A163JAH0"/>
<dbReference type="InterPro" id="IPR024079">
    <property type="entry name" value="MetalloPept_cat_dom_sf"/>
</dbReference>
<dbReference type="Pfam" id="PF01431">
    <property type="entry name" value="Peptidase_M13"/>
    <property type="match status" value="1"/>
</dbReference>
<comment type="cofactor">
    <cofactor evidence="1">
        <name>Zn(2+)</name>
        <dbReference type="ChEBI" id="CHEBI:29105"/>
    </cofactor>
</comment>
<accession>A0A163JAH0</accession>
<sequence length="691" mass="76909">MVSLSVPSSSSEVCSTPGCIQSALNVLADVDLNVDPCSDFYQYTCGGWLKSASIPDSESSKCEIHASVGTFNRLRDANAEVIETILTGTYDDMALTHSTDEEKKADETNFGMAKHFFEACMNEDTIDRRGIQPLQDFISPLKEESILDALVRLELSGSSNPVFSAGVNPDEMNPSQNVITLAQPGLGLPSKEYFEQDSYLSLYRKTMKTLSKAILPDLSEETIDKVVDFETQLAKISNSLEELQDPIATYNPIALADLERVYGFIDWRQFFDKVSPGATPATIILATPSFFDKLDKLWGKTDGQLIKAYLILSSARQHVHLVDKSTNDALQQLTFKLTGRTTTPSRSQTCIQNTNKAFGDLLGHYFVNLVFDDHNNTSQKVQEELDTIHDLFSRRLGSIDWLDEGTRKTALDKIGKLKIKSMYGTVSPDIRSPVALKRYYEGIPTTINPDDQFGNSIAVATWLSKKKWSSLNQPVDKDKWYMAPQVVNAYFSPNFNQVVVPAGILQPPFFDINSAPLSLGGIGVVIGHEITHGFDNNGRLYNGDGVLTQWWSDITKERFDEKAQCFIDQYSSFSILGPDGEEHHVNGKMTLGENLADNGGLSLAYEAFSKEPQQRLSGLDLSPEALFFINFGRVWCEKSRPERAMQKILGDVHSPARVRVNAAVQNMPEFAKAFDCPKDTAMNPIKKCKLW</sequence>
<dbReference type="CDD" id="cd08662">
    <property type="entry name" value="M13"/>
    <property type="match status" value="1"/>
</dbReference>
<keyword evidence="11" id="KW-1185">Reference proteome</keyword>
<evidence type="ECO:0000256" key="7">
    <source>
        <dbReference type="ARBA" id="ARBA00023049"/>
    </source>
</evidence>
<dbReference type="PROSITE" id="PS51885">
    <property type="entry name" value="NEPRILYSIN"/>
    <property type="match status" value="1"/>
</dbReference>
<evidence type="ECO:0000256" key="2">
    <source>
        <dbReference type="ARBA" id="ARBA00007357"/>
    </source>
</evidence>
<dbReference type="InterPro" id="IPR008753">
    <property type="entry name" value="Peptidase_M13_N"/>
</dbReference>
<dbReference type="PANTHER" id="PTHR11733">
    <property type="entry name" value="ZINC METALLOPROTEASE FAMILY M13 NEPRILYSIN-RELATED"/>
    <property type="match status" value="1"/>
</dbReference>
<evidence type="ECO:0000259" key="8">
    <source>
        <dbReference type="Pfam" id="PF01431"/>
    </source>
</evidence>
<evidence type="ECO:0000256" key="3">
    <source>
        <dbReference type="ARBA" id="ARBA00022670"/>
    </source>
</evidence>
<dbReference type="GO" id="GO:0046872">
    <property type="term" value="F:metal ion binding"/>
    <property type="evidence" value="ECO:0007669"/>
    <property type="project" value="UniProtKB-KW"/>
</dbReference>
<reference evidence="10" key="1">
    <citation type="submission" date="2016-04" db="EMBL/GenBank/DDBJ databases">
        <authorList>
            <person name="Evans L.H."/>
            <person name="Alamgir A."/>
            <person name="Owens N."/>
            <person name="Weber N.D."/>
            <person name="Virtaneva K."/>
            <person name="Barbian K."/>
            <person name="Babar A."/>
            <person name="Rosenke K."/>
        </authorList>
    </citation>
    <scope>NUCLEOTIDE SEQUENCE [LARGE SCALE GENOMIC DNA]</scope>
    <source>
        <strain evidence="10">CBS 101.48</strain>
    </source>
</reference>
<gene>
    <name evidence="10" type="primary">ABSGL_04706.1 scaffold 5764</name>
</gene>
<keyword evidence="4" id="KW-0479">Metal-binding</keyword>
<evidence type="ECO:0000256" key="6">
    <source>
        <dbReference type="ARBA" id="ARBA00022833"/>
    </source>
</evidence>
<evidence type="ECO:0008006" key="12">
    <source>
        <dbReference type="Google" id="ProtNLM"/>
    </source>
</evidence>
<dbReference type="Gene3D" id="1.10.1380.10">
    <property type="entry name" value="Neutral endopeptidase , domain2"/>
    <property type="match status" value="1"/>
</dbReference>
<dbReference type="InParanoid" id="A0A163JAH0"/>
<dbReference type="Gene3D" id="3.40.390.10">
    <property type="entry name" value="Collagenase (Catalytic Domain)"/>
    <property type="match status" value="1"/>
</dbReference>
<protein>
    <recommendedName>
        <fullName evidence="12">Peptidase M13 C-terminal domain-containing protein</fullName>
    </recommendedName>
</protein>
<dbReference type="GO" id="GO:0004222">
    <property type="term" value="F:metalloendopeptidase activity"/>
    <property type="evidence" value="ECO:0007669"/>
    <property type="project" value="InterPro"/>
</dbReference>
<dbReference type="InterPro" id="IPR000718">
    <property type="entry name" value="Peptidase_M13"/>
</dbReference>
<dbReference type="OMA" id="RNHDAWY"/>
<proteinExistence type="inferred from homology"/>
<keyword evidence="7" id="KW-0482">Metalloprotease</keyword>
<feature type="domain" description="Peptidase M13 N-terminal" evidence="9">
    <location>
        <begin position="36"/>
        <end position="423"/>
    </location>
</feature>
<keyword evidence="3" id="KW-0645">Protease</keyword>
<evidence type="ECO:0000259" key="9">
    <source>
        <dbReference type="Pfam" id="PF05649"/>
    </source>
</evidence>
<dbReference type="InterPro" id="IPR042089">
    <property type="entry name" value="Peptidase_M13_dom_2"/>
</dbReference>
<keyword evidence="6" id="KW-0862">Zinc</keyword>
<evidence type="ECO:0000256" key="4">
    <source>
        <dbReference type="ARBA" id="ARBA00022723"/>
    </source>
</evidence>
<evidence type="ECO:0000256" key="5">
    <source>
        <dbReference type="ARBA" id="ARBA00022801"/>
    </source>
</evidence>
<keyword evidence="5" id="KW-0378">Hydrolase</keyword>
<dbReference type="GO" id="GO:0005886">
    <property type="term" value="C:plasma membrane"/>
    <property type="evidence" value="ECO:0007669"/>
    <property type="project" value="TreeGrafter"/>
</dbReference>
<dbReference type="GO" id="GO:0016485">
    <property type="term" value="P:protein processing"/>
    <property type="evidence" value="ECO:0007669"/>
    <property type="project" value="TreeGrafter"/>
</dbReference>
<dbReference type="AlphaFoldDB" id="A0A163JAH0"/>
<dbReference type="Proteomes" id="UP000078561">
    <property type="component" value="Unassembled WGS sequence"/>
</dbReference>
<dbReference type="OrthoDB" id="6475849at2759"/>
<dbReference type="Pfam" id="PF05649">
    <property type="entry name" value="Peptidase_M13_N"/>
    <property type="match status" value="1"/>
</dbReference>
<evidence type="ECO:0000313" key="10">
    <source>
        <dbReference type="EMBL" id="SAL99125.1"/>
    </source>
</evidence>
<evidence type="ECO:0000256" key="1">
    <source>
        <dbReference type="ARBA" id="ARBA00001947"/>
    </source>
</evidence>